<proteinExistence type="evidence at transcript level"/>
<evidence type="ECO:0000313" key="1">
    <source>
        <dbReference type="EMBL" id="JAC23008.1"/>
    </source>
</evidence>
<organism evidence="1">
    <name type="scientific">Amblyomma cajennense</name>
    <name type="common">Cayenne tick</name>
    <name type="synonym">Acarus cajennensis</name>
    <dbReference type="NCBI Taxonomy" id="34607"/>
    <lineage>
        <taxon>Eukaryota</taxon>
        <taxon>Metazoa</taxon>
        <taxon>Ecdysozoa</taxon>
        <taxon>Arthropoda</taxon>
        <taxon>Chelicerata</taxon>
        <taxon>Arachnida</taxon>
        <taxon>Acari</taxon>
        <taxon>Parasitiformes</taxon>
        <taxon>Ixodida</taxon>
        <taxon>Ixodoidea</taxon>
        <taxon>Ixodidae</taxon>
        <taxon>Amblyomminae</taxon>
        <taxon>Amblyomma</taxon>
    </lineage>
</organism>
<dbReference type="AlphaFoldDB" id="A0A023FQN4"/>
<feature type="non-terminal residue" evidence="1">
    <location>
        <position position="1"/>
    </location>
</feature>
<sequence length="194" mass="20638">ASASLCLPVLRVCCRAVRIRGKMFLTLVAAACVFFTMGLDMSSSTETAGLCTHPKKEVIHGSIRFNIGGHTDNCTCKLGDGKYGKYPDGTPCFDGHYHIGNCSGGVCQAPKSTYGCAGKNGSEPGSVVNNVTCTFDCKNEQGGIEWAFSADGTPCVNEDDPENKKTGTCKFRDLGNGKNETICFPNDQLHLFGC</sequence>
<name>A0A023FQN4_AMBCJ</name>
<dbReference type="EMBL" id="GBBK01001474">
    <property type="protein sequence ID" value="JAC23008.1"/>
    <property type="molecule type" value="mRNA"/>
</dbReference>
<protein>
    <submittedName>
        <fullName evidence="1">Putative secreted protein</fullName>
    </submittedName>
</protein>
<accession>A0A023FQN4</accession>
<reference evidence="1" key="1">
    <citation type="submission" date="2014-03" db="EMBL/GenBank/DDBJ databases">
        <title>The sialotranscriptome of Amblyomma triste, Amblyomma parvum and Amblyomma cajennense ticks, uncovered by 454-based RNA-seq.</title>
        <authorList>
            <person name="Garcia G.R."/>
            <person name="Gardinassi L.G."/>
            <person name="Ribeiro J.M."/>
            <person name="Anatriello E."/>
            <person name="Ferreira B.R."/>
            <person name="Moreira H.N."/>
            <person name="Mafra C."/>
            <person name="Olegario M.M."/>
            <person name="Szabo P.J."/>
            <person name="Miranda-Santos I.K."/>
            <person name="Maruyama S.R."/>
        </authorList>
    </citation>
    <scope>NUCLEOTIDE SEQUENCE</scope>
    <source>
        <strain evidence="1">Uberlandia</strain>
        <tissue evidence="1">Salivary glands</tissue>
    </source>
</reference>